<dbReference type="AlphaFoldDB" id="A0A0C2CM06"/>
<name>A0A0C2CM06_9BACT</name>
<accession>A0A0C2CM06</accession>
<dbReference type="Proteomes" id="UP000031599">
    <property type="component" value="Unassembled WGS sequence"/>
</dbReference>
<organism evidence="1 2">
    <name type="scientific">Enhygromyxa salina</name>
    <dbReference type="NCBI Taxonomy" id="215803"/>
    <lineage>
        <taxon>Bacteria</taxon>
        <taxon>Pseudomonadati</taxon>
        <taxon>Myxococcota</taxon>
        <taxon>Polyangia</taxon>
        <taxon>Nannocystales</taxon>
        <taxon>Nannocystaceae</taxon>
        <taxon>Enhygromyxa</taxon>
    </lineage>
</organism>
<reference evidence="1 2" key="1">
    <citation type="submission" date="2014-12" db="EMBL/GenBank/DDBJ databases">
        <title>Genome assembly of Enhygromyxa salina DSM 15201.</title>
        <authorList>
            <person name="Sharma G."/>
            <person name="Subramanian S."/>
        </authorList>
    </citation>
    <scope>NUCLEOTIDE SEQUENCE [LARGE SCALE GENOMIC DNA]</scope>
    <source>
        <strain evidence="1 2">DSM 15201</strain>
    </source>
</reference>
<proteinExistence type="predicted"/>
<protein>
    <submittedName>
        <fullName evidence="1">Uncharacterized protein</fullName>
    </submittedName>
</protein>
<evidence type="ECO:0000313" key="2">
    <source>
        <dbReference type="Proteomes" id="UP000031599"/>
    </source>
</evidence>
<evidence type="ECO:0000313" key="1">
    <source>
        <dbReference type="EMBL" id="KIG12261.1"/>
    </source>
</evidence>
<sequence>MPARARRCHAQLVLDRSRDIQARCAMIKRRCTHGTGGGEQGFDIERVK</sequence>
<comment type="caution">
    <text evidence="1">The sequence shown here is derived from an EMBL/GenBank/DDBJ whole genome shotgun (WGS) entry which is preliminary data.</text>
</comment>
<dbReference type="EMBL" id="JMCC02000141">
    <property type="protein sequence ID" value="KIG12261.1"/>
    <property type="molecule type" value="Genomic_DNA"/>
</dbReference>
<gene>
    <name evidence="1" type="ORF">DB30_01768</name>
</gene>